<feature type="chain" id="PRO_5001523675" evidence="5">
    <location>
        <begin position="24"/>
        <end position="80"/>
    </location>
</feature>
<comment type="similarity">
    <text evidence="1">Belongs to the serine protease inhibitor-like (TIL domain-containing) family.</text>
</comment>
<dbReference type="Pfam" id="PF01826">
    <property type="entry name" value="TIL"/>
    <property type="match status" value="1"/>
</dbReference>
<keyword evidence="3" id="KW-0722">Serine protease inhibitor</keyword>
<dbReference type="CDD" id="cd19941">
    <property type="entry name" value="TIL"/>
    <property type="match status" value="1"/>
</dbReference>
<reference evidence="7" key="1">
    <citation type="journal article" date="2014" name="FEBS J.">
        <title>OPDA Isomerase GST16 is involved in phytohormone detoxification and insect development.</title>
        <authorList>
            <person name="Shabab M."/>
            <person name="Khan S.A."/>
            <person name="Vogel H."/>
            <person name="Heckel D.G."/>
            <person name="Boland W."/>
        </authorList>
    </citation>
    <scope>NUCLEOTIDE SEQUENCE</scope>
    <source>
        <strain evidence="7">Har_454C17478</strain>
    </source>
</reference>
<evidence type="ECO:0000256" key="4">
    <source>
        <dbReference type="ARBA" id="ARBA00023157"/>
    </source>
</evidence>
<keyword evidence="4" id="KW-1015">Disulfide bond</keyword>
<feature type="domain" description="TIL" evidence="6">
    <location>
        <begin position="23"/>
        <end position="77"/>
    </location>
</feature>
<dbReference type="SUPFAM" id="SSF57567">
    <property type="entry name" value="Serine protease inhibitors"/>
    <property type="match status" value="1"/>
</dbReference>
<dbReference type="EMBL" id="KJ439234">
    <property type="protein sequence ID" value="AHX25885.1"/>
    <property type="molecule type" value="mRNA"/>
</dbReference>
<name>A0A023PMB9_HELAM</name>
<organism evidence="7">
    <name type="scientific">Helicoverpa armigera</name>
    <name type="common">Cotton bollworm</name>
    <name type="synonym">Heliothis armigera</name>
    <dbReference type="NCBI Taxonomy" id="29058"/>
    <lineage>
        <taxon>Eukaryota</taxon>
        <taxon>Metazoa</taxon>
        <taxon>Ecdysozoa</taxon>
        <taxon>Arthropoda</taxon>
        <taxon>Hexapoda</taxon>
        <taxon>Insecta</taxon>
        <taxon>Pterygota</taxon>
        <taxon>Neoptera</taxon>
        <taxon>Endopterygota</taxon>
        <taxon>Lepidoptera</taxon>
        <taxon>Glossata</taxon>
        <taxon>Ditrysia</taxon>
        <taxon>Noctuoidea</taxon>
        <taxon>Noctuidae</taxon>
        <taxon>Heliothinae</taxon>
        <taxon>Helicoverpa</taxon>
    </lineage>
</organism>
<accession>A0A023PMB9</accession>
<dbReference type="PANTHER" id="PTHR23259">
    <property type="entry name" value="RIDDLE"/>
    <property type="match status" value="1"/>
</dbReference>
<dbReference type="InterPro" id="IPR002919">
    <property type="entry name" value="TIL_dom"/>
</dbReference>
<evidence type="ECO:0000256" key="1">
    <source>
        <dbReference type="ARBA" id="ARBA00007611"/>
    </source>
</evidence>
<dbReference type="GO" id="GO:0004867">
    <property type="term" value="F:serine-type endopeptidase inhibitor activity"/>
    <property type="evidence" value="ECO:0007669"/>
    <property type="project" value="UniProtKB-KW"/>
</dbReference>
<sequence>MFKSSFLILSCVVVAVMTQTLECGRNEHFTSCGSACPTTCSNLNLGQNCIAQCVVGCFCDEGYARNDDGECIPVGDCPSQ</sequence>
<keyword evidence="5" id="KW-0732">Signal</keyword>
<feature type="signal peptide" evidence="5">
    <location>
        <begin position="1"/>
        <end position="23"/>
    </location>
</feature>
<dbReference type="Gene3D" id="2.10.25.10">
    <property type="entry name" value="Laminin"/>
    <property type="match status" value="1"/>
</dbReference>
<evidence type="ECO:0000256" key="2">
    <source>
        <dbReference type="ARBA" id="ARBA00022690"/>
    </source>
</evidence>
<dbReference type="InterPro" id="IPR051368">
    <property type="entry name" value="SerProtInhib-TIL_Domain"/>
</dbReference>
<dbReference type="InterPro" id="IPR036084">
    <property type="entry name" value="Ser_inhib-like_sf"/>
</dbReference>
<evidence type="ECO:0000259" key="6">
    <source>
        <dbReference type="Pfam" id="PF01826"/>
    </source>
</evidence>
<keyword evidence="2" id="KW-0646">Protease inhibitor</keyword>
<dbReference type="PANTHER" id="PTHR23259:SF70">
    <property type="entry name" value="ACCESSORY GLAND PROTEIN ACP62F-RELATED"/>
    <property type="match status" value="1"/>
</dbReference>
<dbReference type="FunFam" id="2.10.25.10:FF:000055">
    <property type="entry name" value="alpha-tectorin isoform X1"/>
    <property type="match status" value="1"/>
</dbReference>
<dbReference type="AlphaFoldDB" id="A0A023PMB9"/>
<proteinExistence type="evidence at transcript level"/>
<evidence type="ECO:0000256" key="5">
    <source>
        <dbReference type="SAM" id="SignalP"/>
    </source>
</evidence>
<evidence type="ECO:0000313" key="7">
    <source>
        <dbReference type="EMBL" id="AHX25885.1"/>
    </source>
</evidence>
<protein>
    <submittedName>
        <fullName evidence="7">TIL domain protease inhibitor 3</fullName>
    </submittedName>
</protein>
<evidence type="ECO:0000256" key="3">
    <source>
        <dbReference type="ARBA" id="ARBA00022900"/>
    </source>
</evidence>